<organism evidence="1 2">
    <name type="scientific">Smallanthus sonchifolius</name>
    <dbReference type="NCBI Taxonomy" id="185202"/>
    <lineage>
        <taxon>Eukaryota</taxon>
        <taxon>Viridiplantae</taxon>
        <taxon>Streptophyta</taxon>
        <taxon>Embryophyta</taxon>
        <taxon>Tracheophyta</taxon>
        <taxon>Spermatophyta</taxon>
        <taxon>Magnoliopsida</taxon>
        <taxon>eudicotyledons</taxon>
        <taxon>Gunneridae</taxon>
        <taxon>Pentapetalae</taxon>
        <taxon>asterids</taxon>
        <taxon>campanulids</taxon>
        <taxon>Asterales</taxon>
        <taxon>Asteraceae</taxon>
        <taxon>Asteroideae</taxon>
        <taxon>Heliantheae alliance</taxon>
        <taxon>Millerieae</taxon>
        <taxon>Smallanthus</taxon>
    </lineage>
</organism>
<reference evidence="2" key="1">
    <citation type="journal article" date="2022" name="Mol. Ecol. Resour.">
        <title>The genomes of chicory, endive, great burdock and yacon provide insights into Asteraceae palaeo-polyploidization history and plant inulin production.</title>
        <authorList>
            <person name="Fan W."/>
            <person name="Wang S."/>
            <person name="Wang H."/>
            <person name="Wang A."/>
            <person name="Jiang F."/>
            <person name="Liu H."/>
            <person name="Zhao H."/>
            <person name="Xu D."/>
            <person name="Zhang Y."/>
        </authorList>
    </citation>
    <scope>NUCLEOTIDE SEQUENCE [LARGE SCALE GENOMIC DNA]</scope>
    <source>
        <strain evidence="2">cv. Yunnan</strain>
    </source>
</reference>
<name>A0ACB9FXG9_9ASTR</name>
<keyword evidence="2" id="KW-1185">Reference proteome</keyword>
<gene>
    <name evidence="1" type="ORF">L1987_45588</name>
</gene>
<dbReference type="EMBL" id="CM042032">
    <property type="protein sequence ID" value="KAI3775834.1"/>
    <property type="molecule type" value="Genomic_DNA"/>
</dbReference>
<reference evidence="1 2" key="2">
    <citation type="journal article" date="2022" name="Mol. Ecol. Resour.">
        <title>The genomes of chicory, endive, great burdock and yacon provide insights into Asteraceae paleo-polyploidization history and plant inulin production.</title>
        <authorList>
            <person name="Fan W."/>
            <person name="Wang S."/>
            <person name="Wang H."/>
            <person name="Wang A."/>
            <person name="Jiang F."/>
            <person name="Liu H."/>
            <person name="Zhao H."/>
            <person name="Xu D."/>
            <person name="Zhang Y."/>
        </authorList>
    </citation>
    <scope>NUCLEOTIDE SEQUENCE [LARGE SCALE GENOMIC DNA]</scope>
    <source>
        <strain evidence="2">cv. Yunnan</strain>
        <tissue evidence="1">Leaves</tissue>
    </source>
</reference>
<sequence length="151" mass="16719">MYTIFIRNSYDPKKLDLVELHGMLKTYDLEMSQDSKLLNNVKKGVGVSTQGAAFFTPSVLNNYYTVTFPTDGTSTSSNTQSSSEQPRNKAFMANGPEFFDFIIATETPSAATEPSKEEADEKRKGKMPVTEEEAEKLVVLSLSMFPPILTA</sequence>
<accession>A0ACB9FXG9</accession>
<evidence type="ECO:0000313" key="2">
    <source>
        <dbReference type="Proteomes" id="UP001056120"/>
    </source>
</evidence>
<proteinExistence type="predicted"/>
<comment type="caution">
    <text evidence="1">The sequence shown here is derived from an EMBL/GenBank/DDBJ whole genome shotgun (WGS) entry which is preliminary data.</text>
</comment>
<dbReference type="Proteomes" id="UP001056120">
    <property type="component" value="Linkage Group LG15"/>
</dbReference>
<evidence type="ECO:0000313" key="1">
    <source>
        <dbReference type="EMBL" id="KAI3775834.1"/>
    </source>
</evidence>
<protein>
    <submittedName>
        <fullName evidence="1">Uncharacterized protein</fullName>
    </submittedName>
</protein>